<dbReference type="EMBL" id="JACHXU010000002">
    <property type="protein sequence ID" value="MBB3204962.1"/>
    <property type="molecule type" value="Genomic_DNA"/>
</dbReference>
<evidence type="ECO:0000313" key="3">
    <source>
        <dbReference type="Proteomes" id="UP000536179"/>
    </source>
</evidence>
<gene>
    <name evidence="2" type="ORF">FHS27_000729</name>
</gene>
<dbReference type="AlphaFoldDB" id="A0A7W5DWJ4"/>
<evidence type="ECO:0000256" key="1">
    <source>
        <dbReference type="SAM" id="MobiDB-lite"/>
    </source>
</evidence>
<feature type="compositionally biased region" description="Basic and acidic residues" evidence="1">
    <location>
        <begin position="1"/>
        <end position="20"/>
    </location>
</feature>
<organism evidence="2 3">
    <name type="scientific">Aporhodopirellula rubra</name>
    <dbReference type="NCBI Taxonomy" id="980271"/>
    <lineage>
        <taxon>Bacteria</taxon>
        <taxon>Pseudomonadati</taxon>
        <taxon>Planctomycetota</taxon>
        <taxon>Planctomycetia</taxon>
        <taxon>Pirellulales</taxon>
        <taxon>Pirellulaceae</taxon>
        <taxon>Aporhodopirellula</taxon>
    </lineage>
</organism>
<sequence>MVSPHGYDEMPDDLKDEIRENASGPAKAFGDAGSVEQHKLTEQIAADKHLAGKDAVRKPNRGLRFNKFVPPSAG</sequence>
<proteinExistence type="predicted"/>
<feature type="region of interest" description="Disordered" evidence="1">
    <location>
        <begin position="50"/>
        <end position="74"/>
    </location>
</feature>
<dbReference type="Proteomes" id="UP000536179">
    <property type="component" value="Unassembled WGS sequence"/>
</dbReference>
<reference evidence="2 3" key="1">
    <citation type="submission" date="2020-08" db="EMBL/GenBank/DDBJ databases">
        <title>Genomic Encyclopedia of Type Strains, Phase III (KMG-III): the genomes of soil and plant-associated and newly described type strains.</title>
        <authorList>
            <person name="Whitman W."/>
        </authorList>
    </citation>
    <scope>NUCLEOTIDE SEQUENCE [LARGE SCALE GENOMIC DNA]</scope>
    <source>
        <strain evidence="2 3">CECT 8075</strain>
    </source>
</reference>
<protein>
    <submittedName>
        <fullName evidence="2">Uncharacterized protein</fullName>
    </submittedName>
</protein>
<evidence type="ECO:0000313" key="2">
    <source>
        <dbReference type="EMBL" id="MBB3204962.1"/>
    </source>
</evidence>
<comment type="caution">
    <text evidence="2">The sequence shown here is derived from an EMBL/GenBank/DDBJ whole genome shotgun (WGS) entry which is preliminary data.</text>
</comment>
<feature type="region of interest" description="Disordered" evidence="1">
    <location>
        <begin position="1"/>
        <end position="35"/>
    </location>
</feature>
<keyword evidence="3" id="KW-1185">Reference proteome</keyword>
<dbReference type="RefSeq" id="WP_246419051.1">
    <property type="nucleotide sequence ID" value="NZ_JACHXU010000002.1"/>
</dbReference>
<accession>A0A7W5DWJ4</accession>
<name>A0A7W5DWJ4_9BACT</name>